<dbReference type="EMBL" id="FJUY01000008">
    <property type="protein sequence ID" value="CZT20197.1"/>
    <property type="molecule type" value="Genomic_DNA"/>
</dbReference>
<keyword evidence="2" id="KW-0949">S-adenosyl-L-methionine</keyword>
<keyword evidence="2" id="KW-0819">tRNA processing</keyword>
<keyword evidence="4" id="KW-0489">Methyltransferase</keyword>
<dbReference type="UniPathway" id="UPA00375"/>
<dbReference type="Proteomes" id="UP000225277">
    <property type="component" value="Unassembled WGS sequence"/>
</dbReference>
<dbReference type="PANTHER" id="PTHR23245:SF25">
    <property type="entry name" value="TRNA WYBUTOSINE-SYNTHESIZING PROTEIN 2 HOMOLOG"/>
    <property type="match status" value="1"/>
</dbReference>
<dbReference type="PIRSF" id="PIRSF038972">
    <property type="entry name" value="Trm12"/>
    <property type="match status" value="1"/>
</dbReference>
<keyword evidence="2 4" id="KW-0808">Transferase</keyword>
<protein>
    <recommendedName>
        <fullName evidence="2">tRNA wybutosine-synthesizing protein 2</fullName>
        <shortName evidence="2">tRNA-yW-synthesizing protein 2</shortName>
    </recommendedName>
    <alternativeName>
        <fullName evidence="2">tRNA(Phe) (4-demethylwyosine(37)-C(7)) aminocarboxypropyltransferase</fullName>
    </alternativeName>
</protein>
<reference evidence="4 5" key="1">
    <citation type="submission" date="2016-03" db="EMBL/GenBank/DDBJ databases">
        <authorList>
            <person name="Ploux O."/>
        </authorList>
    </citation>
    <scope>NUCLEOTIDE SEQUENCE [LARGE SCALE GENOMIC DNA]</scope>
    <source>
        <strain evidence="4 5">URUG2</strain>
    </source>
</reference>
<comment type="similarity">
    <text evidence="2">Belongs to the class I-like SAM-binding methyltransferase superfamily. TRM5/TYW2 family.</text>
</comment>
<evidence type="ECO:0000313" key="4">
    <source>
        <dbReference type="EMBL" id="CZT20197.1"/>
    </source>
</evidence>
<dbReference type="GeneID" id="35601199"/>
<comment type="function">
    <text evidence="2">S-adenosyl-L-methionine-dependent transferase that acts as a component of the wybutosine biosynthesis pathway. Wybutosine is a hyper modified guanosine with a tricyclic base found at the 3'-position adjacent to the anticodon of eukaryotic phenylalanine tRNA. Catalyzes the transfer of the alpha-amino-alpha-carboxypropyl (acp) group from S-adenosyl-L-methionine to the C-7 position of 4-demethylwyosine (imG-14) to produce wybutosine-86.</text>
</comment>
<proteinExistence type="inferred from homology"/>
<keyword evidence="2" id="KW-0963">Cytoplasm</keyword>
<dbReference type="OrthoDB" id="2387925at2759"/>
<comment type="subcellular location">
    <subcellularLocation>
        <location evidence="2">Cytoplasm</location>
    </subcellularLocation>
</comment>
<dbReference type="RefSeq" id="XP_023627086.1">
    <property type="nucleotide sequence ID" value="XM_023771318.1"/>
</dbReference>
<evidence type="ECO:0000313" key="5">
    <source>
        <dbReference type="Proteomes" id="UP000225277"/>
    </source>
</evidence>
<dbReference type="PANTHER" id="PTHR23245">
    <property type="entry name" value="TRNA METHYLTRANSFERASE"/>
    <property type="match status" value="1"/>
</dbReference>
<name>A0A2D3V659_9PEZI</name>
<dbReference type="InterPro" id="IPR029063">
    <property type="entry name" value="SAM-dependent_MTases_sf"/>
</dbReference>
<comment type="pathway">
    <text evidence="2">tRNA modification; wybutosine-tRNA(Phe) biosynthesis.</text>
</comment>
<dbReference type="STRING" id="112498.A0A2D3V659"/>
<accession>A0A2D3V659</accession>
<sequence>MEKATKPWLVRHDIPPSKWTAFARKLSKYTIYGCMLLLPANTFEGPEWESIQPYLRDDSLEELYTLIAKYLKTTVIAINKPIPPHQEDSEDENVLRAPTNFTPVYGDFGPTSCSAPPTEEDFDAAFWVSAKQNAIRQTWSPRWTMFSRGNISEKARLLTLPSVVKVVEEGRLESGCAVVDLYCGVGYFSFSYVKAGITKVLGWDLNPWSIEGLRRGAIANKWGVTVFRDGETDLEDVVKNDEQLLVFNETNELAPERISKMRALLPPIRHINCGMLPSSRSALKLAAMIIDPRHDGWVHVHENFLISEIDQKAEETRKELQSLVSDQRGKDVRVELEYVSWLKSYAPGIEHCVLDILVAATDPA</sequence>
<dbReference type="GO" id="GO:0031591">
    <property type="term" value="P:wybutosine biosynthetic process"/>
    <property type="evidence" value="ECO:0007669"/>
    <property type="project" value="InterPro"/>
</dbReference>
<dbReference type="GO" id="GO:0008757">
    <property type="term" value="F:S-adenosylmethionine-dependent methyltransferase activity"/>
    <property type="evidence" value="ECO:0007669"/>
    <property type="project" value="InterPro"/>
</dbReference>
<organism evidence="4 5">
    <name type="scientific">Ramularia collo-cygni</name>
    <dbReference type="NCBI Taxonomy" id="112498"/>
    <lineage>
        <taxon>Eukaryota</taxon>
        <taxon>Fungi</taxon>
        <taxon>Dikarya</taxon>
        <taxon>Ascomycota</taxon>
        <taxon>Pezizomycotina</taxon>
        <taxon>Dothideomycetes</taxon>
        <taxon>Dothideomycetidae</taxon>
        <taxon>Mycosphaerellales</taxon>
        <taxon>Mycosphaerellaceae</taxon>
        <taxon>Ramularia</taxon>
    </lineage>
</organism>
<evidence type="ECO:0000259" key="3">
    <source>
        <dbReference type="PROSITE" id="PS51684"/>
    </source>
</evidence>
<dbReference type="SUPFAM" id="SSF53335">
    <property type="entry name" value="S-adenosyl-L-methionine-dependent methyltransferases"/>
    <property type="match status" value="1"/>
</dbReference>
<dbReference type="GO" id="GO:0008175">
    <property type="term" value="F:tRNA methyltransferase activity"/>
    <property type="evidence" value="ECO:0007669"/>
    <property type="project" value="TreeGrafter"/>
</dbReference>
<dbReference type="InterPro" id="IPR030382">
    <property type="entry name" value="MeTrfase_TRM5/TYW2"/>
</dbReference>
<dbReference type="InterPro" id="IPR026274">
    <property type="entry name" value="tRNA_wybutosine_synth_prot_2"/>
</dbReference>
<feature type="domain" description="SAM-dependent methyltransferase TRM5/TYW2-type" evidence="3">
    <location>
        <begin position="64"/>
        <end position="360"/>
    </location>
</feature>
<dbReference type="AlphaFoldDB" id="A0A2D3V659"/>
<comment type="catalytic activity">
    <reaction evidence="1">
        <text>4-demethylwyosine(37) in tRNA(Phe) + S-adenosyl-L-methionine = 4-demethyl-7-[(3S)-3-amino-3-carboxypropyl]wyosine(37) in tRNA(Phe) + S-methyl-5'-thioadenosine + H(+)</text>
        <dbReference type="Rhea" id="RHEA:36355"/>
        <dbReference type="Rhea" id="RHEA-COMP:10164"/>
        <dbReference type="Rhea" id="RHEA-COMP:10378"/>
        <dbReference type="ChEBI" id="CHEBI:15378"/>
        <dbReference type="ChEBI" id="CHEBI:17509"/>
        <dbReference type="ChEBI" id="CHEBI:59789"/>
        <dbReference type="ChEBI" id="CHEBI:64315"/>
        <dbReference type="ChEBI" id="CHEBI:73550"/>
        <dbReference type="EC" id="2.5.1.114"/>
    </reaction>
</comment>
<dbReference type="GO" id="GO:0102522">
    <property type="term" value="F:tRNA 4-demethylwyosine alpha-amino-alpha-carboxypropyltransferase activity"/>
    <property type="evidence" value="ECO:0007669"/>
    <property type="project" value="UniProtKB-EC"/>
</dbReference>
<dbReference type="PROSITE" id="PS51684">
    <property type="entry name" value="SAM_MT_TRM5_TYW2"/>
    <property type="match status" value="1"/>
</dbReference>
<dbReference type="GO" id="GO:0005737">
    <property type="term" value="C:cytoplasm"/>
    <property type="evidence" value="ECO:0007669"/>
    <property type="project" value="UniProtKB-SubCell"/>
</dbReference>
<dbReference type="CDD" id="cd02440">
    <property type="entry name" value="AdoMet_MTases"/>
    <property type="match status" value="1"/>
</dbReference>
<evidence type="ECO:0000256" key="1">
    <source>
        <dbReference type="ARBA" id="ARBA00049400"/>
    </source>
</evidence>
<keyword evidence="5" id="KW-1185">Reference proteome</keyword>
<evidence type="ECO:0000256" key="2">
    <source>
        <dbReference type="PIRNR" id="PIRNR038972"/>
    </source>
</evidence>
<dbReference type="GO" id="GO:0030488">
    <property type="term" value="P:tRNA methylation"/>
    <property type="evidence" value="ECO:0007669"/>
    <property type="project" value="TreeGrafter"/>
</dbReference>
<dbReference type="Gene3D" id="3.40.50.150">
    <property type="entry name" value="Vaccinia Virus protein VP39"/>
    <property type="match status" value="1"/>
</dbReference>
<gene>
    <name evidence="4" type="ORF">RCC_06054</name>
</gene>